<feature type="signal peptide" evidence="2">
    <location>
        <begin position="1"/>
        <end position="20"/>
    </location>
</feature>
<name>A0ABS7Y2X4_9FLAO</name>
<sequence length="133" mass="14524">MKKILILLVFSLGITNHTNSQVIDDEQKQTPQELYEFHIAKKKTNSTAGWIALAGGVGMIAGGMAINIDECLLSDCKNGMPLVYFGVGVGITSFVLFNKASQHNKKAKVHLQRGAVGINYDIPYNGLSFTFTF</sequence>
<evidence type="ECO:0000256" key="2">
    <source>
        <dbReference type="SAM" id="SignalP"/>
    </source>
</evidence>
<keyword evidence="1" id="KW-1133">Transmembrane helix</keyword>
<feature type="transmembrane region" description="Helical" evidence="1">
    <location>
        <begin position="48"/>
        <end position="68"/>
    </location>
</feature>
<keyword evidence="2" id="KW-0732">Signal</keyword>
<dbReference type="EMBL" id="JAIUJS010000003">
    <property type="protein sequence ID" value="MCA0152972.1"/>
    <property type="molecule type" value="Genomic_DNA"/>
</dbReference>
<feature type="transmembrane region" description="Helical" evidence="1">
    <location>
        <begin position="80"/>
        <end position="97"/>
    </location>
</feature>
<evidence type="ECO:0008006" key="5">
    <source>
        <dbReference type="Google" id="ProtNLM"/>
    </source>
</evidence>
<feature type="chain" id="PRO_5046661497" description="DUF4134 domain-containing protein" evidence="2">
    <location>
        <begin position="21"/>
        <end position="133"/>
    </location>
</feature>
<dbReference type="Proteomes" id="UP001198402">
    <property type="component" value="Unassembled WGS sequence"/>
</dbReference>
<proteinExistence type="predicted"/>
<dbReference type="RefSeq" id="WP_224477899.1">
    <property type="nucleotide sequence ID" value="NZ_JAIUJS010000003.1"/>
</dbReference>
<comment type="caution">
    <text evidence="3">The sequence shown here is derived from an EMBL/GenBank/DDBJ whole genome shotgun (WGS) entry which is preliminary data.</text>
</comment>
<reference evidence="4" key="1">
    <citation type="submission" date="2023-07" db="EMBL/GenBank/DDBJ databases">
        <authorList>
            <person name="Yue Y."/>
        </authorList>
    </citation>
    <scope>NUCLEOTIDE SEQUENCE [LARGE SCALE GENOMIC DNA]</scope>
    <source>
        <strain evidence="4">2Y89</strain>
    </source>
</reference>
<keyword evidence="1" id="KW-0472">Membrane</keyword>
<protein>
    <recommendedName>
        <fullName evidence="5">DUF4134 domain-containing protein</fullName>
    </recommendedName>
</protein>
<accession>A0ABS7Y2X4</accession>
<gene>
    <name evidence="3" type="ORF">LBV24_07080</name>
</gene>
<keyword evidence="4" id="KW-1185">Reference proteome</keyword>
<evidence type="ECO:0000313" key="3">
    <source>
        <dbReference type="EMBL" id="MCA0152972.1"/>
    </source>
</evidence>
<evidence type="ECO:0000256" key="1">
    <source>
        <dbReference type="SAM" id="Phobius"/>
    </source>
</evidence>
<evidence type="ECO:0000313" key="4">
    <source>
        <dbReference type="Proteomes" id="UP001198402"/>
    </source>
</evidence>
<organism evidence="3 4">
    <name type="scientific">Winogradskyella vincentii</name>
    <dbReference type="NCBI Taxonomy" id="2877122"/>
    <lineage>
        <taxon>Bacteria</taxon>
        <taxon>Pseudomonadati</taxon>
        <taxon>Bacteroidota</taxon>
        <taxon>Flavobacteriia</taxon>
        <taxon>Flavobacteriales</taxon>
        <taxon>Flavobacteriaceae</taxon>
        <taxon>Winogradskyella</taxon>
    </lineage>
</organism>
<keyword evidence="1" id="KW-0812">Transmembrane</keyword>